<evidence type="ECO:0008006" key="4">
    <source>
        <dbReference type="Google" id="ProtNLM"/>
    </source>
</evidence>
<evidence type="ECO:0000256" key="1">
    <source>
        <dbReference type="SAM" id="MobiDB-lite"/>
    </source>
</evidence>
<dbReference type="SUPFAM" id="SSF52980">
    <property type="entry name" value="Restriction endonuclease-like"/>
    <property type="match status" value="1"/>
</dbReference>
<dbReference type="PANTHER" id="PTHR46609:SF7">
    <property type="match status" value="1"/>
</dbReference>
<keyword evidence="3" id="KW-1185">Reference proteome</keyword>
<accession>A0A484DFA9</accession>
<proteinExistence type="predicted"/>
<dbReference type="PANTHER" id="PTHR46609">
    <property type="entry name" value="EXONUCLEASE, PHAGE-TYPE/RECB, C-TERMINAL DOMAIN-CONTAINING PROTEIN"/>
    <property type="match status" value="1"/>
</dbReference>
<dbReference type="Proteomes" id="UP000295070">
    <property type="component" value="Chromosome 4"/>
</dbReference>
<feature type="region of interest" description="Disordered" evidence="1">
    <location>
        <begin position="118"/>
        <end position="144"/>
    </location>
</feature>
<dbReference type="CDD" id="cd22343">
    <property type="entry name" value="PDDEXK_lambda_exonuclease-like"/>
    <property type="match status" value="1"/>
</dbReference>
<evidence type="ECO:0000313" key="3">
    <source>
        <dbReference type="Proteomes" id="UP000295070"/>
    </source>
</evidence>
<dbReference type="STRING" id="8167.A0A484DFA9"/>
<organism evidence="2 3">
    <name type="scientific">Perca flavescens</name>
    <name type="common">American yellow perch</name>
    <name type="synonym">Morone flavescens</name>
    <dbReference type="NCBI Taxonomy" id="8167"/>
    <lineage>
        <taxon>Eukaryota</taxon>
        <taxon>Metazoa</taxon>
        <taxon>Chordata</taxon>
        <taxon>Craniata</taxon>
        <taxon>Vertebrata</taxon>
        <taxon>Euteleostomi</taxon>
        <taxon>Actinopterygii</taxon>
        <taxon>Neopterygii</taxon>
        <taxon>Teleostei</taxon>
        <taxon>Neoteleostei</taxon>
        <taxon>Acanthomorphata</taxon>
        <taxon>Eupercaria</taxon>
        <taxon>Perciformes</taxon>
        <taxon>Percoidei</taxon>
        <taxon>Percidae</taxon>
        <taxon>Percinae</taxon>
        <taxon>Perca</taxon>
    </lineage>
</organism>
<feature type="non-terminal residue" evidence="2">
    <location>
        <position position="1"/>
    </location>
</feature>
<dbReference type="GO" id="GO:0006281">
    <property type="term" value="P:DNA repair"/>
    <property type="evidence" value="ECO:0007669"/>
    <property type="project" value="UniProtKB-ARBA"/>
</dbReference>
<evidence type="ECO:0000313" key="2">
    <source>
        <dbReference type="EMBL" id="TDH14179.1"/>
    </source>
</evidence>
<gene>
    <name evidence="2" type="ORF">EPR50_G00042010</name>
</gene>
<comment type="caution">
    <text evidence="2">The sequence shown here is derived from an EMBL/GenBank/DDBJ whole genome shotgun (WGS) entry which is preliminary data.</text>
</comment>
<reference evidence="2 3" key="1">
    <citation type="submission" date="2019-01" db="EMBL/GenBank/DDBJ databases">
        <title>A chromosome-scale genome assembly of the yellow perch, Perca flavescens.</title>
        <authorList>
            <person name="Feron R."/>
            <person name="Morvezen R."/>
            <person name="Bestin A."/>
            <person name="Haffray P."/>
            <person name="Klopp C."/>
            <person name="Zahm M."/>
            <person name="Cabau C."/>
            <person name="Roques C."/>
            <person name="Donnadieu C."/>
            <person name="Bouchez O."/>
            <person name="Christie M."/>
            <person name="Larson W."/>
            <person name="Guiguen Y."/>
        </authorList>
    </citation>
    <scope>NUCLEOTIDE SEQUENCE [LARGE SCALE GENOMIC DNA]</scope>
    <source>
        <strain evidence="2">YP-PL-M2</strain>
        <tissue evidence="2">Blood</tissue>
    </source>
</reference>
<sequence>KKKPFPNGSLFFHVPVDFLRVRALRSHSSNSKYFNLTLISTYAFKMSNTKLQNLRGFITERFTTVAVEIFGEIETIVEAYYEENKRLRNVLHMVLNPEIKLPRIDVSSQYTGATTDVREQHPDLNTRADLETSEPLAKKPKEEEIECDISWESEQQHGLGETEHFISPDCVKNDPEEEDPRMLCIAETFHIKVVECNPQSSGTLSADEDEDCSASDLERLTDFPQLSRCKESSSGSREPQKHDIKSGKSLTKWKNPKWSLQKTMLELPRMVPQQCFIPAPNDCQAFLARLTEAFKDFPDDKKPLITKMGLTENVELVDCAFGKVPKGSPLSYQCPVPSGQDYKTHDDAPPRPLLPLSHHKLEVMLPSRSLNAKEAEHMEVMEITWEAARSLEHSTRGSEEAVEELRKLRLTSHFREICKLKPGRSNAKLLIFKMQKGLSRRKTAQIEKQMKAEALREYCNHLCVNWSPCGLVVHPNAPWLGALPDGLVYDPKEKPSFGLVHVKCTRFRSFIECGFLFCQDGVLQLKKSHSHYWHIQGEMMVTGTEWCDLLVFSKDDILVQRIYRDLVVINVMKKKLDNFFFQFYLPCLL</sequence>
<dbReference type="AlphaFoldDB" id="A0A484DFA9"/>
<dbReference type="InterPro" id="IPR011604">
    <property type="entry name" value="PDDEXK-like_dom_sf"/>
</dbReference>
<protein>
    <recommendedName>
        <fullName evidence="4">YqaJ viral recombinase domain-containing protein</fullName>
    </recommendedName>
</protein>
<dbReference type="InterPro" id="IPR011335">
    <property type="entry name" value="Restrct_endonuc-II-like"/>
</dbReference>
<dbReference type="EMBL" id="SCKG01000004">
    <property type="protein sequence ID" value="TDH14179.1"/>
    <property type="molecule type" value="Genomic_DNA"/>
</dbReference>
<feature type="compositionally biased region" description="Basic and acidic residues" evidence="1">
    <location>
        <begin position="118"/>
        <end position="142"/>
    </location>
</feature>
<dbReference type="InterPro" id="IPR051703">
    <property type="entry name" value="NF-kappa-B_Signaling_Reg"/>
</dbReference>
<dbReference type="Gene3D" id="3.90.320.10">
    <property type="match status" value="1"/>
</dbReference>
<name>A0A484DFA9_PERFV</name>
<feature type="region of interest" description="Disordered" evidence="1">
    <location>
        <begin position="228"/>
        <end position="248"/>
    </location>
</feature>